<dbReference type="InterPro" id="IPR015943">
    <property type="entry name" value="WD40/YVTN_repeat-like_dom_sf"/>
</dbReference>
<evidence type="ECO:0000313" key="2">
    <source>
        <dbReference type="EMBL" id="MBB4908885.1"/>
    </source>
</evidence>
<proteinExistence type="predicted"/>
<dbReference type="InterPro" id="IPR002372">
    <property type="entry name" value="PQQ_rpt_dom"/>
</dbReference>
<dbReference type="SUPFAM" id="SSF82171">
    <property type="entry name" value="DPP6 N-terminal domain-like"/>
    <property type="match status" value="1"/>
</dbReference>
<feature type="domain" description="Pyrrolo-quinoline quinone repeat" evidence="1">
    <location>
        <begin position="202"/>
        <end position="326"/>
    </location>
</feature>
<dbReference type="AlphaFoldDB" id="A0A7W7Q890"/>
<evidence type="ECO:0000313" key="3">
    <source>
        <dbReference type="Proteomes" id="UP000520767"/>
    </source>
</evidence>
<dbReference type="InterPro" id="IPR011047">
    <property type="entry name" value="Quinoprotein_ADH-like_sf"/>
</dbReference>
<organism evidence="2 3">
    <name type="scientific">Actinophytocola algeriensis</name>
    <dbReference type="NCBI Taxonomy" id="1768010"/>
    <lineage>
        <taxon>Bacteria</taxon>
        <taxon>Bacillati</taxon>
        <taxon>Actinomycetota</taxon>
        <taxon>Actinomycetes</taxon>
        <taxon>Pseudonocardiales</taxon>
        <taxon>Pseudonocardiaceae</taxon>
    </lineage>
</organism>
<keyword evidence="3" id="KW-1185">Reference proteome</keyword>
<dbReference type="EMBL" id="JACHJQ010000005">
    <property type="protein sequence ID" value="MBB4908885.1"/>
    <property type="molecule type" value="Genomic_DNA"/>
</dbReference>
<dbReference type="InterPro" id="IPR018391">
    <property type="entry name" value="PQQ_b-propeller_rpt"/>
</dbReference>
<dbReference type="Proteomes" id="UP000520767">
    <property type="component" value="Unassembled WGS sequence"/>
</dbReference>
<dbReference type="SUPFAM" id="SSF50998">
    <property type="entry name" value="Quinoprotein alcohol dehydrogenase-like"/>
    <property type="match status" value="1"/>
</dbReference>
<dbReference type="Pfam" id="PF13360">
    <property type="entry name" value="PQQ_2"/>
    <property type="match status" value="1"/>
</dbReference>
<reference evidence="2 3" key="1">
    <citation type="submission" date="2020-08" db="EMBL/GenBank/DDBJ databases">
        <title>Genomic Encyclopedia of Type Strains, Phase III (KMG-III): the genomes of soil and plant-associated and newly described type strains.</title>
        <authorList>
            <person name="Whitman W."/>
        </authorList>
    </citation>
    <scope>NUCLEOTIDE SEQUENCE [LARGE SCALE GENOMIC DNA]</scope>
    <source>
        <strain evidence="2 3">CECT 8960</strain>
    </source>
</reference>
<evidence type="ECO:0000259" key="1">
    <source>
        <dbReference type="Pfam" id="PF13360"/>
    </source>
</evidence>
<dbReference type="Gene3D" id="2.130.10.10">
    <property type="entry name" value="YVTN repeat-like/Quinoprotein amine dehydrogenase"/>
    <property type="match status" value="2"/>
</dbReference>
<sequence>MMVVDRKKSALWIAVGVVAALAAVLVVVLVSRDEDPPPPGTRAELAPLALSDRVWTADGVTLSLNRGSIALRDGRLLARTEEGIELLDVGSGKALWAQADQADLPGRTVALDLSASPRLPLLVGNGVLVGYNVFQCDLVEPGVALLSGDTGDVVWQTPTTPAEGCAQNRVGWKQELWAADDTTALVTVTPNDGSPADLAQVRVVALDVATGQRKWEHQGAWPYATAGGVALLSTTKPLPAGRFTGSGTVTALDLATGQPTWSVDDAHLVRTAGDFVVIVTTDKTVRVLDAATGREVARLPDADPESCVADTTLVACQAGTRLVTFRLNDKAVKTAPLDTGTTLLSVVEGRVSVENPRRNPPIVTMDRTGHVVDEKPPGELIAMTDDLLLVRVTRSEDDDFLAAYRLKA</sequence>
<protein>
    <submittedName>
        <fullName evidence="2">Outer membrane protein assembly factor BamB</fullName>
    </submittedName>
</protein>
<accession>A0A7W7Q890</accession>
<gene>
    <name evidence="2" type="ORF">FHR82_005138</name>
</gene>
<dbReference type="SMART" id="SM00564">
    <property type="entry name" value="PQQ"/>
    <property type="match status" value="3"/>
</dbReference>
<name>A0A7W7Q890_9PSEU</name>
<comment type="caution">
    <text evidence="2">The sequence shown here is derived from an EMBL/GenBank/DDBJ whole genome shotgun (WGS) entry which is preliminary data.</text>
</comment>